<proteinExistence type="predicted"/>
<dbReference type="EMBL" id="CP089982">
    <property type="protein sequence ID" value="WXA94808.1"/>
    <property type="molecule type" value="Genomic_DNA"/>
</dbReference>
<dbReference type="Proteomes" id="UP001379533">
    <property type="component" value="Chromosome"/>
</dbReference>
<organism evidence="2 3">
    <name type="scientific">Pendulispora brunnea</name>
    <dbReference type="NCBI Taxonomy" id="2905690"/>
    <lineage>
        <taxon>Bacteria</taxon>
        <taxon>Pseudomonadati</taxon>
        <taxon>Myxococcota</taxon>
        <taxon>Myxococcia</taxon>
        <taxon>Myxococcales</taxon>
        <taxon>Sorangiineae</taxon>
        <taxon>Pendulisporaceae</taxon>
        <taxon>Pendulispora</taxon>
    </lineage>
</organism>
<accession>A0ABZ2KBV2</accession>
<keyword evidence="1" id="KW-0732">Signal</keyword>
<gene>
    <name evidence="2" type="ORF">LZC95_51355</name>
</gene>
<name>A0ABZ2KBV2_9BACT</name>
<evidence type="ECO:0000313" key="2">
    <source>
        <dbReference type="EMBL" id="WXA94808.1"/>
    </source>
</evidence>
<evidence type="ECO:0000313" key="3">
    <source>
        <dbReference type="Proteomes" id="UP001379533"/>
    </source>
</evidence>
<feature type="signal peptide" evidence="1">
    <location>
        <begin position="1"/>
        <end position="32"/>
    </location>
</feature>
<dbReference type="RefSeq" id="WP_394845418.1">
    <property type="nucleotide sequence ID" value="NZ_CP089982.1"/>
</dbReference>
<sequence length="159" mass="16247">MKDTNRIGGAMFKKWSAALVLGLATASFGITASAEESDSLLEDAFLGTWTFQSGSQVSSPCLSTPFDLAGKSGEVTAGSAAGEIVVTVQGCKIPFVETDATHAKLKERTQCQLSDGSTTYNVDVTGANASIDASGVLHADATGTANVFCSIKLTGSATK</sequence>
<protein>
    <submittedName>
        <fullName evidence="2">Uncharacterized protein</fullName>
    </submittedName>
</protein>
<feature type="chain" id="PRO_5047511223" evidence="1">
    <location>
        <begin position="33"/>
        <end position="159"/>
    </location>
</feature>
<reference evidence="2 3" key="1">
    <citation type="submission" date="2021-12" db="EMBL/GenBank/DDBJ databases">
        <title>Discovery of the Pendulisporaceae a myxobacterial family with distinct sporulation behavior and unique specialized metabolism.</title>
        <authorList>
            <person name="Garcia R."/>
            <person name="Popoff A."/>
            <person name="Bader C.D."/>
            <person name="Loehr J."/>
            <person name="Walesch S."/>
            <person name="Walt C."/>
            <person name="Boldt J."/>
            <person name="Bunk B."/>
            <person name="Haeckl F.J.F.P.J."/>
            <person name="Gunesch A.P."/>
            <person name="Birkelbach J."/>
            <person name="Nuebel U."/>
            <person name="Pietschmann T."/>
            <person name="Bach T."/>
            <person name="Mueller R."/>
        </authorList>
    </citation>
    <scope>NUCLEOTIDE SEQUENCE [LARGE SCALE GENOMIC DNA]</scope>
    <source>
        <strain evidence="2 3">MSr12523</strain>
    </source>
</reference>
<keyword evidence="3" id="KW-1185">Reference proteome</keyword>
<evidence type="ECO:0000256" key="1">
    <source>
        <dbReference type="SAM" id="SignalP"/>
    </source>
</evidence>